<keyword evidence="1" id="KW-0808">Transferase</keyword>
<dbReference type="EMBL" id="CP031165">
    <property type="protein sequence ID" value="AXV06417.1"/>
    <property type="molecule type" value="Genomic_DNA"/>
</dbReference>
<keyword evidence="2" id="KW-1185">Reference proteome</keyword>
<dbReference type="Proteomes" id="UP000264006">
    <property type="component" value="Chromosome"/>
</dbReference>
<protein>
    <submittedName>
        <fullName evidence="1">Glycosyl transferase, group 1 family protein</fullName>
    </submittedName>
</protein>
<evidence type="ECO:0000313" key="1">
    <source>
        <dbReference type="EMBL" id="AXV06417.1"/>
    </source>
</evidence>
<dbReference type="Gene3D" id="3.40.50.2000">
    <property type="entry name" value="Glycogen Phosphorylase B"/>
    <property type="match status" value="1"/>
</dbReference>
<gene>
    <name evidence="1" type="ORF">DVS28_a1726</name>
</gene>
<reference evidence="1 2" key="1">
    <citation type="submission" date="2018-09" db="EMBL/GenBank/DDBJ databases">
        <title>Complete genome sequence of Euzebya sp. DY32-46 isolated from seawater of Pacific Ocean.</title>
        <authorList>
            <person name="Xu L."/>
            <person name="Wu Y.-H."/>
            <person name="Xu X.-W."/>
        </authorList>
    </citation>
    <scope>NUCLEOTIDE SEQUENCE [LARGE SCALE GENOMIC DNA]</scope>
    <source>
        <strain evidence="1 2">DY32-46</strain>
    </source>
</reference>
<organism evidence="1 2">
    <name type="scientific">Euzebya pacifica</name>
    <dbReference type="NCBI Taxonomy" id="1608957"/>
    <lineage>
        <taxon>Bacteria</taxon>
        <taxon>Bacillati</taxon>
        <taxon>Actinomycetota</taxon>
        <taxon>Nitriliruptoria</taxon>
        <taxon>Euzebyales</taxon>
    </lineage>
</organism>
<dbReference type="GO" id="GO:0016740">
    <property type="term" value="F:transferase activity"/>
    <property type="evidence" value="ECO:0007669"/>
    <property type="project" value="UniProtKB-KW"/>
</dbReference>
<proteinExistence type="predicted"/>
<accession>A0A346XW20</accession>
<sequence>MMMGWGSYEPELLRIADEVDPDRRHVRFIPGAPHAELREWTAGASLGVIPYENVCLNHWFCSPNKLWEYPTAGVPILASPYPVLRDIVIGNEIGVLLDDPATPQGIANAVAALKPEALETMRCNAAEFIEQDNWAKYEARLLSLYDSLESPSYVGAYTTAGSS</sequence>
<dbReference type="SUPFAM" id="SSF53756">
    <property type="entry name" value="UDP-Glycosyltransferase/glycogen phosphorylase"/>
    <property type="match status" value="1"/>
</dbReference>
<evidence type="ECO:0000313" key="2">
    <source>
        <dbReference type="Proteomes" id="UP000264006"/>
    </source>
</evidence>
<name>A0A346XW20_9ACTN</name>
<dbReference type="KEGG" id="euz:DVS28_a1726"/>
<dbReference type="Pfam" id="PF13692">
    <property type="entry name" value="Glyco_trans_1_4"/>
    <property type="match status" value="1"/>
</dbReference>
<dbReference type="AlphaFoldDB" id="A0A346XW20"/>